<proteinExistence type="predicted"/>
<protein>
    <submittedName>
        <fullName evidence="1">Uncharacterized protein</fullName>
    </submittedName>
</protein>
<reference evidence="1" key="5">
    <citation type="journal article" date="2021" name="G3 (Bethesda)">
        <title>Aegilops tauschii genome assembly Aet v5.0 features greater sequence contiguity and improved annotation.</title>
        <authorList>
            <person name="Wang L."/>
            <person name="Zhu T."/>
            <person name="Rodriguez J.C."/>
            <person name="Deal K.R."/>
            <person name="Dubcovsky J."/>
            <person name="McGuire P.E."/>
            <person name="Lux T."/>
            <person name="Spannagl M."/>
            <person name="Mayer K.F.X."/>
            <person name="Baldrich P."/>
            <person name="Meyers B.C."/>
            <person name="Huo N."/>
            <person name="Gu Y.Q."/>
            <person name="Zhou H."/>
            <person name="Devos K.M."/>
            <person name="Bennetzen J.L."/>
            <person name="Unver T."/>
            <person name="Budak H."/>
            <person name="Gulick P.J."/>
            <person name="Galiba G."/>
            <person name="Kalapos B."/>
            <person name="Nelson D.R."/>
            <person name="Li P."/>
            <person name="You F.M."/>
            <person name="Luo M.C."/>
            <person name="Dvorak J."/>
        </authorList>
    </citation>
    <scope>NUCLEOTIDE SEQUENCE [LARGE SCALE GENOMIC DNA]</scope>
    <source>
        <strain evidence="1">cv. AL8/78</strain>
    </source>
</reference>
<sequence>PQPFSPLKPGLPWAAFTPHALSLLFPTPDLLAPRVFSWFGSPPHCLRRNPSVFSHSYEDFAKFAKPI</sequence>
<reference evidence="2" key="2">
    <citation type="journal article" date="2017" name="Nat. Plants">
        <title>The Aegilops tauschii genome reveals multiple impacts of transposons.</title>
        <authorList>
            <person name="Zhao G."/>
            <person name="Zou C."/>
            <person name="Li K."/>
            <person name="Wang K."/>
            <person name="Li T."/>
            <person name="Gao L."/>
            <person name="Zhang X."/>
            <person name="Wang H."/>
            <person name="Yang Z."/>
            <person name="Liu X."/>
            <person name="Jiang W."/>
            <person name="Mao L."/>
            <person name="Kong X."/>
            <person name="Jiao Y."/>
            <person name="Jia J."/>
        </authorList>
    </citation>
    <scope>NUCLEOTIDE SEQUENCE [LARGE SCALE GENOMIC DNA]</scope>
    <source>
        <strain evidence="2">cv. AL8/78</strain>
    </source>
</reference>
<keyword evidence="2" id="KW-1185">Reference proteome</keyword>
<evidence type="ECO:0000313" key="1">
    <source>
        <dbReference type="EnsemblPlants" id="AET3Gv20833200.4"/>
    </source>
</evidence>
<dbReference type="Proteomes" id="UP000015105">
    <property type="component" value="Chromosome 3D"/>
</dbReference>
<reference evidence="1" key="4">
    <citation type="submission" date="2019-03" db="UniProtKB">
        <authorList>
            <consortium name="EnsemblPlants"/>
        </authorList>
    </citation>
    <scope>IDENTIFICATION</scope>
</reference>
<evidence type="ECO:0000313" key="2">
    <source>
        <dbReference type="Proteomes" id="UP000015105"/>
    </source>
</evidence>
<dbReference type="AlphaFoldDB" id="A0A453FZC6"/>
<reference evidence="1" key="3">
    <citation type="journal article" date="2017" name="Nature">
        <title>Genome sequence of the progenitor of the wheat D genome Aegilops tauschii.</title>
        <authorList>
            <person name="Luo M.C."/>
            <person name="Gu Y.Q."/>
            <person name="Puiu D."/>
            <person name="Wang H."/>
            <person name="Twardziok S.O."/>
            <person name="Deal K.R."/>
            <person name="Huo N."/>
            <person name="Zhu T."/>
            <person name="Wang L."/>
            <person name="Wang Y."/>
            <person name="McGuire P.E."/>
            <person name="Liu S."/>
            <person name="Long H."/>
            <person name="Ramasamy R.K."/>
            <person name="Rodriguez J.C."/>
            <person name="Van S.L."/>
            <person name="Yuan L."/>
            <person name="Wang Z."/>
            <person name="Xia Z."/>
            <person name="Xiao L."/>
            <person name="Anderson O.D."/>
            <person name="Ouyang S."/>
            <person name="Liang Y."/>
            <person name="Zimin A.V."/>
            <person name="Pertea G."/>
            <person name="Qi P."/>
            <person name="Bennetzen J.L."/>
            <person name="Dai X."/>
            <person name="Dawson M.W."/>
            <person name="Muller H.G."/>
            <person name="Kugler K."/>
            <person name="Rivarola-Duarte L."/>
            <person name="Spannagl M."/>
            <person name="Mayer K.F.X."/>
            <person name="Lu F.H."/>
            <person name="Bevan M.W."/>
            <person name="Leroy P."/>
            <person name="Li P."/>
            <person name="You F.M."/>
            <person name="Sun Q."/>
            <person name="Liu Z."/>
            <person name="Lyons E."/>
            <person name="Wicker T."/>
            <person name="Salzberg S.L."/>
            <person name="Devos K.M."/>
            <person name="Dvorak J."/>
        </authorList>
    </citation>
    <scope>NUCLEOTIDE SEQUENCE [LARGE SCALE GENOMIC DNA]</scope>
    <source>
        <strain evidence="1">cv. AL8/78</strain>
    </source>
</reference>
<dbReference type="EnsemblPlants" id="AET3Gv20833200.4">
    <property type="protein sequence ID" value="AET3Gv20833200.4"/>
    <property type="gene ID" value="AET3Gv20833200"/>
</dbReference>
<organism evidence="1 2">
    <name type="scientific">Aegilops tauschii subsp. strangulata</name>
    <name type="common">Goatgrass</name>
    <dbReference type="NCBI Taxonomy" id="200361"/>
    <lineage>
        <taxon>Eukaryota</taxon>
        <taxon>Viridiplantae</taxon>
        <taxon>Streptophyta</taxon>
        <taxon>Embryophyta</taxon>
        <taxon>Tracheophyta</taxon>
        <taxon>Spermatophyta</taxon>
        <taxon>Magnoliopsida</taxon>
        <taxon>Liliopsida</taxon>
        <taxon>Poales</taxon>
        <taxon>Poaceae</taxon>
        <taxon>BOP clade</taxon>
        <taxon>Pooideae</taxon>
        <taxon>Triticodae</taxon>
        <taxon>Triticeae</taxon>
        <taxon>Triticinae</taxon>
        <taxon>Aegilops</taxon>
    </lineage>
</organism>
<accession>A0A453FZC6</accession>
<name>A0A453FZC6_AEGTS</name>
<dbReference type="Gramene" id="AET3Gv20833200.4">
    <property type="protein sequence ID" value="AET3Gv20833200.4"/>
    <property type="gene ID" value="AET3Gv20833200"/>
</dbReference>
<reference evidence="2" key="1">
    <citation type="journal article" date="2014" name="Science">
        <title>Ancient hybridizations among the ancestral genomes of bread wheat.</title>
        <authorList>
            <consortium name="International Wheat Genome Sequencing Consortium,"/>
            <person name="Marcussen T."/>
            <person name="Sandve S.R."/>
            <person name="Heier L."/>
            <person name="Spannagl M."/>
            <person name="Pfeifer M."/>
            <person name="Jakobsen K.S."/>
            <person name="Wulff B.B."/>
            <person name="Steuernagel B."/>
            <person name="Mayer K.F."/>
            <person name="Olsen O.A."/>
        </authorList>
    </citation>
    <scope>NUCLEOTIDE SEQUENCE [LARGE SCALE GENOMIC DNA]</scope>
    <source>
        <strain evidence="2">cv. AL8/78</strain>
    </source>
</reference>